<evidence type="ECO:0000256" key="2">
    <source>
        <dbReference type="SAM" id="Phobius"/>
    </source>
</evidence>
<evidence type="ECO:0000313" key="4">
    <source>
        <dbReference type="Proteomes" id="UP000315750"/>
    </source>
</evidence>
<feature type="region of interest" description="Disordered" evidence="1">
    <location>
        <begin position="1"/>
        <end position="22"/>
    </location>
</feature>
<sequence length="231" mass="24636">MSDDLNPFASPEGFDNAGFDPASQDDAWTRENPAAMRKVRTGLTLVYFGICGMVLSVLAMALGGIAGILAIMYPGIVVLVISTIAVFVGECFCMAAPAESGARFLAQITVGIQVLNFVMSFVVEQIDLPFQVEVGLNWILGLANLAATICFVLFLRTMALYIARPDIAKQAMMSLVVGVVSGVCFIVIAVLSVALQMEPLGTLFIPVLIGFLVSFVMFANSVNNLRKAITV</sequence>
<protein>
    <submittedName>
        <fullName evidence="3">Uncharacterized protein</fullName>
    </submittedName>
</protein>
<gene>
    <name evidence="3" type="ORF">Pan181_06950</name>
</gene>
<feature type="transmembrane region" description="Helical" evidence="2">
    <location>
        <begin position="135"/>
        <end position="155"/>
    </location>
</feature>
<evidence type="ECO:0000256" key="1">
    <source>
        <dbReference type="SAM" id="MobiDB-lite"/>
    </source>
</evidence>
<reference evidence="3 4" key="1">
    <citation type="submission" date="2019-02" db="EMBL/GenBank/DDBJ databases">
        <title>Deep-cultivation of Planctomycetes and their phenomic and genomic characterization uncovers novel biology.</title>
        <authorList>
            <person name="Wiegand S."/>
            <person name="Jogler M."/>
            <person name="Boedeker C."/>
            <person name="Pinto D."/>
            <person name="Vollmers J."/>
            <person name="Rivas-Marin E."/>
            <person name="Kohn T."/>
            <person name="Peeters S.H."/>
            <person name="Heuer A."/>
            <person name="Rast P."/>
            <person name="Oberbeckmann S."/>
            <person name="Bunk B."/>
            <person name="Jeske O."/>
            <person name="Meyerdierks A."/>
            <person name="Storesund J.E."/>
            <person name="Kallscheuer N."/>
            <person name="Luecker S."/>
            <person name="Lage O.M."/>
            <person name="Pohl T."/>
            <person name="Merkel B.J."/>
            <person name="Hornburger P."/>
            <person name="Mueller R.-W."/>
            <person name="Bruemmer F."/>
            <person name="Labrenz M."/>
            <person name="Spormann A.M."/>
            <person name="Op den Camp H."/>
            <person name="Overmann J."/>
            <person name="Amann R."/>
            <person name="Jetten M.S.M."/>
            <person name="Mascher T."/>
            <person name="Medema M.H."/>
            <person name="Devos D.P."/>
            <person name="Kaster A.-K."/>
            <person name="Ovreas L."/>
            <person name="Rohde M."/>
            <person name="Galperin M.Y."/>
            <person name="Jogler C."/>
        </authorList>
    </citation>
    <scope>NUCLEOTIDE SEQUENCE [LARGE SCALE GENOMIC DNA]</scope>
    <source>
        <strain evidence="3 4">Pan181</strain>
    </source>
</reference>
<evidence type="ECO:0000313" key="3">
    <source>
        <dbReference type="EMBL" id="QDU54513.1"/>
    </source>
</evidence>
<dbReference type="Proteomes" id="UP000315750">
    <property type="component" value="Chromosome"/>
</dbReference>
<name>A0A518AIE9_9BACT</name>
<dbReference type="KEGG" id="amuc:Pan181_06950"/>
<feature type="transmembrane region" description="Helical" evidence="2">
    <location>
        <begin position="203"/>
        <end position="222"/>
    </location>
</feature>
<keyword evidence="2" id="KW-1133">Transmembrane helix</keyword>
<keyword evidence="4" id="KW-1185">Reference proteome</keyword>
<feature type="transmembrane region" description="Helical" evidence="2">
    <location>
        <begin position="175"/>
        <end position="197"/>
    </location>
</feature>
<keyword evidence="2" id="KW-0812">Transmembrane</keyword>
<feature type="transmembrane region" description="Helical" evidence="2">
    <location>
        <begin position="71"/>
        <end position="92"/>
    </location>
</feature>
<dbReference type="EMBL" id="CP036278">
    <property type="protein sequence ID" value="QDU54513.1"/>
    <property type="molecule type" value="Genomic_DNA"/>
</dbReference>
<accession>A0A518AIE9</accession>
<feature type="transmembrane region" description="Helical" evidence="2">
    <location>
        <begin position="45"/>
        <end position="65"/>
    </location>
</feature>
<feature type="transmembrane region" description="Helical" evidence="2">
    <location>
        <begin position="104"/>
        <end position="123"/>
    </location>
</feature>
<dbReference type="OrthoDB" id="264451at2"/>
<dbReference type="RefSeq" id="WP_145245482.1">
    <property type="nucleotide sequence ID" value="NZ_CP036278.1"/>
</dbReference>
<dbReference type="AlphaFoldDB" id="A0A518AIE9"/>
<proteinExistence type="predicted"/>
<organism evidence="3 4">
    <name type="scientific">Aeoliella mucimassa</name>
    <dbReference type="NCBI Taxonomy" id="2527972"/>
    <lineage>
        <taxon>Bacteria</taxon>
        <taxon>Pseudomonadati</taxon>
        <taxon>Planctomycetota</taxon>
        <taxon>Planctomycetia</taxon>
        <taxon>Pirellulales</taxon>
        <taxon>Lacipirellulaceae</taxon>
        <taxon>Aeoliella</taxon>
    </lineage>
</organism>
<keyword evidence="2" id="KW-0472">Membrane</keyword>